<dbReference type="InterPro" id="IPR046532">
    <property type="entry name" value="DUF6597"/>
</dbReference>
<evidence type="ECO:0000256" key="1">
    <source>
        <dbReference type="ARBA" id="ARBA00023015"/>
    </source>
</evidence>
<gene>
    <name evidence="5" type="ORF">SAMN05192574_102534</name>
</gene>
<keyword evidence="1" id="KW-0805">Transcription regulation</keyword>
<evidence type="ECO:0000313" key="6">
    <source>
        <dbReference type="Proteomes" id="UP000198942"/>
    </source>
</evidence>
<evidence type="ECO:0000259" key="4">
    <source>
        <dbReference type="PROSITE" id="PS01124"/>
    </source>
</evidence>
<reference evidence="6" key="1">
    <citation type="submission" date="2016-10" db="EMBL/GenBank/DDBJ databases">
        <authorList>
            <person name="Varghese N."/>
            <person name="Submissions S."/>
        </authorList>
    </citation>
    <scope>NUCLEOTIDE SEQUENCE [LARGE SCALE GENOMIC DNA]</scope>
    <source>
        <strain evidence="6">Gh-48</strain>
    </source>
</reference>
<dbReference type="GO" id="GO:0043565">
    <property type="term" value="F:sequence-specific DNA binding"/>
    <property type="evidence" value="ECO:0007669"/>
    <property type="project" value="InterPro"/>
</dbReference>
<protein>
    <submittedName>
        <fullName evidence="5">AraC-type DNA-binding protein</fullName>
    </submittedName>
</protein>
<dbReference type="EMBL" id="FOCL01000002">
    <property type="protein sequence ID" value="SEN12918.1"/>
    <property type="molecule type" value="Genomic_DNA"/>
</dbReference>
<dbReference type="Pfam" id="PF12833">
    <property type="entry name" value="HTH_18"/>
    <property type="match status" value="1"/>
</dbReference>
<dbReference type="AlphaFoldDB" id="A0A1H8E2C0"/>
<dbReference type="PANTHER" id="PTHR46796">
    <property type="entry name" value="HTH-TYPE TRANSCRIPTIONAL ACTIVATOR RHAS-RELATED"/>
    <property type="match status" value="1"/>
</dbReference>
<dbReference type="Pfam" id="PF20240">
    <property type="entry name" value="DUF6597"/>
    <property type="match status" value="1"/>
</dbReference>
<dbReference type="SMART" id="SM00342">
    <property type="entry name" value="HTH_ARAC"/>
    <property type="match status" value="1"/>
</dbReference>
<sequence>MKFQSYLPCQRLAPYVKHFVVSENSDAQTYKVLPGTSLVMGFQYTGRLTYFKNGTETKLATAGITGLMDGYRTFSNTANVGTVLVVFNETGASHFLRQPVNELFDESLSLDHFFNRDIVRETEELLSMAVDDASRVAIVEQLLIRHLIERDNDKLVNAAIAGIYQHQGAIQIADLARNLNTSQSPLEKRFRKVVGASPKKFALIVRAQNTLQLLKTDGWQKAVYAAGYYDQAHLIKEFKSHTGITPQQYIDEQQGG</sequence>
<name>A0A1H8E2C0_9SPHI</name>
<evidence type="ECO:0000256" key="3">
    <source>
        <dbReference type="ARBA" id="ARBA00023163"/>
    </source>
</evidence>
<dbReference type="RefSeq" id="WP_091209796.1">
    <property type="nucleotide sequence ID" value="NZ_FOCL01000002.1"/>
</dbReference>
<evidence type="ECO:0000256" key="2">
    <source>
        <dbReference type="ARBA" id="ARBA00023125"/>
    </source>
</evidence>
<organism evidence="5 6">
    <name type="scientific">Mucilaginibacter gossypiicola</name>
    <dbReference type="NCBI Taxonomy" id="551995"/>
    <lineage>
        <taxon>Bacteria</taxon>
        <taxon>Pseudomonadati</taxon>
        <taxon>Bacteroidota</taxon>
        <taxon>Sphingobacteriia</taxon>
        <taxon>Sphingobacteriales</taxon>
        <taxon>Sphingobacteriaceae</taxon>
        <taxon>Mucilaginibacter</taxon>
    </lineage>
</organism>
<dbReference type="OrthoDB" id="323290at2"/>
<dbReference type="STRING" id="551995.SAMN05192574_102534"/>
<keyword evidence="6" id="KW-1185">Reference proteome</keyword>
<proteinExistence type="predicted"/>
<dbReference type="InterPro" id="IPR009057">
    <property type="entry name" value="Homeodomain-like_sf"/>
</dbReference>
<dbReference type="GO" id="GO:0003700">
    <property type="term" value="F:DNA-binding transcription factor activity"/>
    <property type="evidence" value="ECO:0007669"/>
    <property type="project" value="InterPro"/>
</dbReference>
<dbReference type="PROSITE" id="PS01124">
    <property type="entry name" value="HTH_ARAC_FAMILY_2"/>
    <property type="match status" value="1"/>
</dbReference>
<dbReference type="Proteomes" id="UP000198942">
    <property type="component" value="Unassembled WGS sequence"/>
</dbReference>
<feature type="domain" description="HTH araC/xylS-type" evidence="4">
    <location>
        <begin position="153"/>
        <end position="252"/>
    </location>
</feature>
<keyword evidence="3" id="KW-0804">Transcription</keyword>
<dbReference type="InterPro" id="IPR018060">
    <property type="entry name" value="HTH_AraC"/>
</dbReference>
<accession>A0A1H8E2C0</accession>
<dbReference type="InterPro" id="IPR050204">
    <property type="entry name" value="AraC_XylS_family_regulators"/>
</dbReference>
<dbReference type="SUPFAM" id="SSF46689">
    <property type="entry name" value="Homeodomain-like"/>
    <property type="match status" value="1"/>
</dbReference>
<keyword evidence="2 5" id="KW-0238">DNA-binding</keyword>
<dbReference type="Gene3D" id="1.10.10.60">
    <property type="entry name" value="Homeodomain-like"/>
    <property type="match status" value="1"/>
</dbReference>
<dbReference type="PANTHER" id="PTHR46796:SF13">
    <property type="entry name" value="HTH-TYPE TRANSCRIPTIONAL ACTIVATOR RHAS"/>
    <property type="match status" value="1"/>
</dbReference>
<evidence type="ECO:0000313" key="5">
    <source>
        <dbReference type="EMBL" id="SEN12918.1"/>
    </source>
</evidence>